<feature type="region of interest" description="Disordered" evidence="1">
    <location>
        <begin position="117"/>
        <end position="145"/>
    </location>
</feature>
<dbReference type="AlphaFoldDB" id="A0A7W6LE80"/>
<evidence type="ECO:0000256" key="1">
    <source>
        <dbReference type="SAM" id="MobiDB-lite"/>
    </source>
</evidence>
<keyword evidence="5" id="KW-1185">Reference proteome</keyword>
<reference evidence="4 5" key="1">
    <citation type="submission" date="2020-08" db="EMBL/GenBank/DDBJ databases">
        <title>Genomic Encyclopedia of Type Strains, Phase IV (KMG-IV): sequencing the most valuable type-strain genomes for metagenomic binning, comparative biology and taxonomic classification.</title>
        <authorList>
            <person name="Goeker M."/>
        </authorList>
    </citation>
    <scope>NUCLEOTIDE SEQUENCE [LARGE SCALE GENOMIC DNA]</scope>
    <source>
        <strain evidence="4 5">DSM 29514</strain>
    </source>
</reference>
<dbReference type="Proteomes" id="UP000519897">
    <property type="component" value="Unassembled WGS sequence"/>
</dbReference>
<dbReference type="EMBL" id="JACIEC010000001">
    <property type="protein sequence ID" value="MBB4142771.1"/>
    <property type="molecule type" value="Genomic_DNA"/>
</dbReference>
<feature type="domain" description="Peptidoglycan binding-like" evidence="3">
    <location>
        <begin position="303"/>
        <end position="357"/>
    </location>
</feature>
<feature type="region of interest" description="Disordered" evidence="1">
    <location>
        <begin position="219"/>
        <end position="286"/>
    </location>
</feature>
<keyword evidence="2" id="KW-0812">Transmembrane</keyword>
<sequence>MTARKRKAPDRRKAPVKQPGLLVQALTAISRALTRHPRRVAGLLSVCVASSFVAANALWYQPEGHPAPFFRTRDATDPNGIAGYRPLSRPHDSDVTTIRIQRATDEDLRQIIRAEAPAPAKQSAPAQAAQAPATQAPAAQAPATQPVAQPMSIAAAIHAAEPQASVQNAQVNGSPNVGHPVPEQPVGSIKGPIAVPVQRPSGSLKGEDPVAAAIRTAERGAPAAQAMPRPPADIPAASKAAKPDQAPLKPQPVSATPRVPAANGLPPATVQSPAKQAASAQSLAAQTQAGQMPASLPAGENANLIMQIQRGLLNIAYTDVTVDGVAGAQTKAAIRHFQKHYRLPENGEPSELVLRKLKSIGAL</sequence>
<evidence type="ECO:0000259" key="3">
    <source>
        <dbReference type="Pfam" id="PF01471"/>
    </source>
</evidence>
<feature type="transmembrane region" description="Helical" evidence="2">
    <location>
        <begin position="40"/>
        <end position="60"/>
    </location>
</feature>
<protein>
    <submittedName>
        <fullName evidence="4">Peptidoglycan hydrolase-like protein with peptidoglycan-binding domain</fullName>
    </submittedName>
</protein>
<evidence type="ECO:0000313" key="5">
    <source>
        <dbReference type="Proteomes" id="UP000519897"/>
    </source>
</evidence>
<dbReference type="InterPro" id="IPR036366">
    <property type="entry name" value="PGBDSf"/>
</dbReference>
<proteinExistence type="predicted"/>
<dbReference type="InterPro" id="IPR002477">
    <property type="entry name" value="Peptidoglycan-bd-like"/>
</dbReference>
<organism evidence="4 5">
    <name type="scientific">Rhizobium rhizoryzae</name>
    <dbReference type="NCBI Taxonomy" id="451876"/>
    <lineage>
        <taxon>Bacteria</taxon>
        <taxon>Pseudomonadati</taxon>
        <taxon>Pseudomonadota</taxon>
        <taxon>Alphaproteobacteria</taxon>
        <taxon>Hyphomicrobiales</taxon>
        <taxon>Rhizobiaceae</taxon>
        <taxon>Rhizobium/Agrobacterium group</taxon>
        <taxon>Rhizobium</taxon>
    </lineage>
</organism>
<keyword evidence="4" id="KW-0378">Hydrolase</keyword>
<dbReference type="RefSeq" id="WP_246251451.1">
    <property type="nucleotide sequence ID" value="NZ_CP049250.1"/>
</dbReference>
<dbReference type="Pfam" id="PF01471">
    <property type="entry name" value="PG_binding_1"/>
    <property type="match status" value="1"/>
</dbReference>
<dbReference type="InterPro" id="IPR036365">
    <property type="entry name" value="PGBD-like_sf"/>
</dbReference>
<evidence type="ECO:0000256" key="2">
    <source>
        <dbReference type="SAM" id="Phobius"/>
    </source>
</evidence>
<accession>A0A7W6LE80</accession>
<keyword evidence="2" id="KW-0472">Membrane</keyword>
<feature type="compositionally biased region" description="Low complexity" evidence="1">
    <location>
        <begin position="271"/>
        <end position="286"/>
    </location>
</feature>
<comment type="caution">
    <text evidence="4">The sequence shown here is derived from an EMBL/GenBank/DDBJ whole genome shotgun (WGS) entry which is preliminary data.</text>
</comment>
<dbReference type="SUPFAM" id="SSF47090">
    <property type="entry name" value="PGBD-like"/>
    <property type="match status" value="1"/>
</dbReference>
<keyword evidence="2" id="KW-1133">Transmembrane helix</keyword>
<dbReference type="GO" id="GO:0016787">
    <property type="term" value="F:hydrolase activity"/>
    <property type="evidence" value="ECO:0007669"/>
    <property type="project" value="UniProtKB-KW"/>
</dbReference>
<name>A0A7W6LE80_9HYPH</name>
<gene>
    <name evidence="4" type="ORF">GGQ72_001270</name>
</gene>
<evidence type="ECO:0000313" key="4">
    <source>
        <dbReference type="EMBL" id="MBB4142771.1"/>
    </source>
</evidence>
<dbReference type="Gene3D" id="1.10.101.10">
    <property type="entry name" value="PGBD-like superfamily/PGBD"/>
    <property type="match status" value="1"/>
</dbReference>